<name>A0AAV7FXD2_DENCH</name>
<comment type="caution">
    <text evidence="2">The sequence shown here is derived from an EMBL/GenBank/DDBJ whole genome shotgun (WGS) entry which is preliminary data.</text>
</comment>
<organism evidence="2 3">
    <name type="scientific">Dendrobium chrysotoxum</name>
    <name type="common">Orchid</name>
    <dbReference type="NCBI Taxonomy" id="161865"/>
    <lineage>
        <taxon>Eukaryota</taxon>
        <taxon>Viridiplantae</taxon>
        <taxon>Streptophyta</taxon>
        <taxon>Embryophyta</taxon>
        <taxon>Tracheophyta</taxon>
        <taxon>Spermatophyta</taxon>
        <taxon>Magnoliopsida</taxon>
        <taxon>Liliopsida</taxon>
        <taxon>Asparagales</taxon>
        <taxon>Orchidaceae</taxon>
        <taxon>Epidendroideae</taxon>
        <taxon>Malaxideae</taxon>
        <taxon>Dendrobiinae</taxon>
        <taxon>Dendrobium</taxon>
    </lineage>
</organism>
<dbReference type="Proteomes" id="UP000775213">
    <property type="component" value="Unassembled WGS sequence"/>
</dbReference>
<reference evidence="2 3" key="1">
    <citation type="journal article" date="2021" name="Hortic Res">
        <title>Chromosome-scale assembly of the Dendrobium chrysotoxum genome enhances the understanding of orchid evolution.</title>
        <authorList>
            <person name="Zhang Y."/>
            <person name="Zhang G.Q."/>
            <person name="Zhang D."/>
            <person name="Liu X.D."/>
            <person name="Xu X.Y."/>
            <person name="Sun W.H."/>
            <person name="Yu X."/>
            <person name="Zhu X."/>
            <person name="Wang Z.W."/>
            <person name="Zhao X."/>
            <person name="Zhong W.Y."/>
            <person name="Chen H."/>
            <person name="Yin W.L."/>
            <person name="Huang T."/>
            <person name="Niu S.C."/>
            <person name="Liu Z.J."/>
        </authorList>
    </citation>
    <scope>NUCLEOTIDE SEQUENCE [LARGE SCALE GENOMIC DNA]</scope>
    <source>
        <strain evidence="2">Lindl</strain>
    </source>
</reference>
<evidence type="ECO:0000313" key="3">
    <source>
        <dbReference type="Proteomes" id="UP000775213"/>
    </source>
</evidence>
<gene>
    <name evidence="2" type="ORF">IEQ34_021869</name>
</gene>
<evidence type="ECO:0000313" key="2">
    <source>
        <dbReference type="EMBL" id="KAH0448069.1"/>
    </source>
</evidence>
<dbReference type="EMBL" id="JAGFBR010000019">
    <property type="protein sequence ID" value="KAH0448069.1"/>
    <property type="molecule type" value="Genomic_DNA"/>
</dbReference>
<dbReference type="AlphaFoldDB" id="A0AAV7FXD2"/>
<keyword evidence="3" id="KW-1185">Reference proteome</keyword>
<feature type="compositionally biased region" description="Basic and acidic residues" evidence="1">
    <location>
        <begin position="1"/>
        <end position="10"/>
    </location>
</feature>
<sequence length="110" mass="12013">MNLDSHEISIPDHGNFEGNTPKSTKNYEDPLQLACVDLEPTITNVEKVVEVNTGSELLSKGIIGNGNTFEEGELARVEDSPFLGEGNDELALWSKGNVVDDDMFMVDDCP</sequence>
<proteinExistence type="predicted"/>
<accession>A0AAV7FXD2</accession>
<feature type="region of interest" description="Disordered" evidence="1">
    <location>
        <begin position="1"/>
        <end position="27"/>
    </location>
</feature>
<protein>
    <submittedName>
        <fullName evidence="2">Uncharacterized protein</fullName>
    </submittedName>
</protein>
<evidence type="ECO:0000256" key="1">
    <source>
        <dbReference type="SAM" id="MobiDB-lite"/>
    </source>
</evidence>